<feature type="region of interest" description="Disordered" evidence="1">
    <location>
        <begin position="242"/>
        <end position="292"/>
    </location>
</feature>
<evidence type="ECO:0000256" key="1">
    <source>
        <dbReference type="SAM" id="MobiDB-lite"/>
    </source>
</evidence>
<dbReference type="HOGENOM" id="CLU_049247_0_0_1"/>
<feature type="compositionally biased region" description="Acidic residues" evidence="1">
    <location>
        <begin position="178"/>
        <end position="193"/>
    </location>
</feature>
<dbReference type="Gramene" id="OB03G11380.1">
    <property type="protein sequence ID" value="OB03G11380.1"/>
    <property type="gene ID" value="OB03G11380"/>
</dbReference>
<feature type="compositionally biased region" description="Low complexity" evidence="1">
    <location>
        <begin position="257"/>
        <end position="278"/>
    </location>
</feature>
<reference evidence="2" key="1">
    <citation type="journal article" date="2013" name="Nat. Commun.">
        <title>Whole-genome sequencing of Oryza brachyantha reveals mechanisms underlying Oryza genome evolution.</title>
        <authorList>
            <person name="Chen J."/>
            <person name="Huang Q."/>
            <person name="Gao D."/>
            <person name="Wang J."/>
            <person name="Lang Y."/>
            <person name="Liu T."/>
            <person name="Li B."/>
            <person name="Bai Z."/>
            <person name="Luis Goicoechea J."/>
            <person name="Liang C."/>
            <person name="Chen C."/>
            <person name="Zhang W."/>
            <person name="Sun S."/>
            <person name="Liao Y."/>
            <person name="Zhang X."/>
            <person name="Yang L."/>
            <person name="Song C."/>
            <person name="Wang M."/>
            <person name="Shi J."/>
            <person name="Liu G."/>
            <person name="Liu J."/>
            <person name="Zhou H."/>
            <person name="Zhou W."/>
            <person name="Yu Q."/>
            <person name="An N."/>
            <person name="Chen Y."/>
            <person name="Cai Q."/>
            <person name="Wang B."/>
            <person name="Liu B."/>
            <person name="Min J."/>
            <person name="Huang Y."/>
            <person name="Wu H."/>
            <person name="Li Z."/>
            <person name="Zhang Y."/>
            <person name="Yin Y."/>
            <person name="Song W."/>
            <person name="Jiang J."/>
            <person name="Jackson S.A."/>
            <person name="Wing R.A."/>
            <person name="Wang J."/>
            <person name="Chen M."/>
        </authorList>
    </citation>
    <scope>NUCLEOTIDE SEQUENCE [LARGE SCALE GENOMIC DNA]</scope>
    <source>
        <strain evidence="2">cv. IRGC 101232</strain>
    </source>
</reference>
<feature type="compositionally biased region" description="Low complexity" evidence="1">
    <location>
        <begin position="85"/>
        <end position="95"/>
    </location>
</feature>
<accession>J3LJB2</accession>
<protein>
    <recommendedName>
        <fullName evidence="4">DUF4378 domain-containing protein</fullName>
    </recommendedName>
</protein>
<sequence length="419" mass="45305">MAVAAAARTRMTPLTLRDFLEQSSSEGFRSYPRFPAADDGGVGDLAPPERSLSRRFRGGFLRRREDGDDEEDDIDVDERDSFGLPSPVVSSCSSSEWERAESSCTELATTTEEGEEEKCASEYEKTSQSSTGGSIAFHGAADAGGDGHKEEVDGEPVGCNLEMEDKPQLSPVSVMDFPYDDDDEDDDHGEEGSDPGGMCSPSFQQCLAELQRSKAELLHKIRRLEKLKTQVVVPVDLEAQFTESDSGLSHDACTERTNANTNSTSDDTATTTTAPATPRSGGERQCTDDDDQDDDEITEWLLLDFFAEGVDRLRAAGKPISDREEAVLLRAAGEWARGAGQQWGVGDVVFSGWAAVADMERSRRWMCVAEERQDAGAEVEGLVMDALVDELVDDLRGAGAAAVGPELHGVAGCNVLWGR</sequence>
<dbReference type="OMA" id="RWMCVAE"/>
<feature type="compositionally biased region" description="Low complexity" evidence="1">
    <location>
        <begin position="102"/>
        <end position="111"/>
    </location>
</feature>
<organism evidence="2">
    <name type="scientific">Oryza brachyantha</name>
    <name type="common">malo sina</name>
    <dbReference type="NCBI Taxonomy" id="4533"/>
    <lineage>
        <taxon>Eukaryota</taxon>
        <taxon>Viridiplantae</taxon>
        <taxon>Streptophyta</taxon>
        <taxon>Embryophyta</taxon>
        <taxon>Tracheophyta</taxon>
        <taxon>Spermatophyta</taxon>
        <taxon>Magnoliopsida</taxon>
        <taxon>Liliopsida</taxon>
        <taxon>Poales</taxon>
        <taxon>Poaceae</taxon>
        <taxon>BOP clade</taxon>
        <taxon>Oryzoideae</taxon>
        <taxon>Oryzeae</taxon>
        <taxon>Oryzinae</taxon>
        <taxon>Oryza</taxon>
    </lineage>
</organism>
<dbReference type="eggNOG" id="ENOG502QU97">
    <property type="taxonomic scope" value="Eukaryota"/>
</dbReference>
<dbReference type="EnsemblPlants" id="OB03G11380.1">
    <property type="protein sequence ID" value="OB03G11380.1"/>
    <property type="gene ID" value="OB03G11380"/>
</dbReference>
<evidence type="ECO:0008006" key="4">
    <source>
        <dbReference type="Google" id="ProtNLM"/>
    </source>
</evidence>
<proteinExistence type="predicted"/>
<dbReference type="PANTHER" id="PTHR33623:SF4">
    <property type="entry name" value="DUF4378 DOMAIN-CONTAINING PROTEIN"/>
    <property type="match status" value="1"/>
</dbReference>
<dbReference type="PANTHER" id="PTHR33623">
    <property type="entry name" value="OS04G0572500 PROTEIN"/>
    <property type="match status" value="1"/>
</dbReference>
<dbReference type="AlphaFoldDB" id="J3LJB2"/>
<name>J3LJB2_ORYBR</name>
<evidence type="ECO:0000313" key="3">
    <source>
        <dbReference type="Proteomes" id="UP000006038"/>
    </source>
</evidence>
<feature type="compositionally biased region" description="Acidic residues" evidence="1">
    <location>
        <begin position="67"/>
        <end position="78"/>
    </location>
</feature>
<evidence type="ECO:0000313" key="2">
    <source>
        <dbReference type="EnsemblPlants" id="OB03G11380.1"/>
    </source>
</evidence>
<feature type="region of interest" description="Disordered" evidence="1">
    <location>
        <begin position="23"/>
        <end position="202"/>
    </location>
</feature>
<dbReference type="Proteomes" id="UP000006038">
    <property type="component" value="Chromosome 3"/>
</dbReference>
<reference evidence="2" key="2">
    <citation type="submission" date="2013-04" db="UniProtKB">
        <authorList>
            <consortium name="EnsemblPlants"/>
        </authorList>
    </citation>
    <scope>IDENTIFICATION</scope>
</reference>
<keyword evidence="3" id="KW-1185">Reference proteome</keyword>